<organism evidence="15 18">
    <name type="scientific">Trichobilharzia regenti</name>
    <name type="common">Nasal bird schistosome</name>
    <dbReference type="NCBI Taxonomy" id="157069"/>
    <lineage>
        <taxon>Eukaryota</taxon>
        <taxon>Metazoa</taxon>
        <taxon>Spiralia</taxon>
        <taxon>Lophotrochozoa</taxon>
        <taxon>Platyhelminthes</taxon>
        <taxon>Trematoda</taxon>
        <taxon>Digenea</taxon>
        <taxon>Strigeidida</taxon>
        <taxon>Schistosomatoidea</taxon>
        <taxon>Schistosomatidae</taxon>
        <taxon>Trichobilharzia</taxon>
    </lineage>
</organism>
<evidence type="ECO:0000313" key="16">
    <source>
        <dbReference type="WBParaSite" id="TREG1_60640.1"/>
    </source>
</evidence>
<evidence type="ECO:0000256" key="2">
    <source>
        <dbReference type="ARBA" id="ARBA00004286"/>
    </source>
</evidence>
<keyword evidence="5" id="KW-0678">Repressor</keyword>
<dbReference type="Pfam" id="PF00856">
    <property type="entry name" value="SET"/>
    <property type="match status" value="1"/>
</dbReference>
<keyword evidence="12" id="KW-0539">Nucleus</keyword>
<evidence type="ECO:0000313" key="17">
    <source>
        <dbReference type="WBParaSite" id="TREG1_60660.1"/>
    </source>
</evidence>
<keyword evidence="10" id="KW-0805">Transcription regulation</keyword>
<evidence type="ECO:0000256" key="1">
    <source>
        <dbReference type="ARBA" id="ARBA00004123"/>
    </source>
</evidence>
<dbReference type="GO" id="GO:0140941">
    <property type="term" value="F:histone H4K20me methyltransferase activity"/>
    <property type="evidence" value="ECO:0007669"/>
    <property type="project" value="UniProtKB-EC"/>
</dbReference>
<dbReference type="WBParaSite" id="TREG1_60660.1">
    <property type="protein sequence ID" value="TREG1_60660.1"/>
    <property type="gene ID" value="TREG1_60660"/>
</dbReference>
<evidence type="ECO:0000256" key="4">
    <source>
        <dbReference type="ARBA" id="ARBA00022454"/>
    </source>
</evidence>
<feature type="compositionally biased region" description="Polar residues" evidence="13">
    <location>
        <begin position="563"/>
        <end position="579"/>
    </location>
</feature>
<reference evidence="15" key="1">
    <citation type="submission" date="2022-06" db="EMBL/GenBank/DDBJ databases">
        <authorList>
            <person name="Berger JAMES D."/>
            <person name="Berger JAMES D."/>
        </authorList>
    </citation>
    <scope>NUCLEOTIDE SEQUENCE [LARGE SCALE GENOMIC DNA]</scope>
</reference>
<dbReference type="InterPro" id="IPR041938">
    <property type="entry name" value="Hist-Lys_N-MTase_N"/>
</dbReference>
<comment type="subcellular location">
    <subcellularLocation>
        <location evidence="2">Chromosome</location>
    </subcellularLocation>
    <subcellularLocation>
        <location evidence="1">Nucleus</location>
    </subcellularLocation>
</comment>
<dbReference type="AlphaFoldDB" id="A0AA85K1Z9"/>
<evidence type="ECO:0000313" key="18">
    <source>
        <dbReference type="WBParaSite" id="TREG1_60690.1"/>
    </source>
</evidence>
<dbReference type="Gene3D" id="1.10.10.1700">
    <property type="entry name" value="Histone-lysine N-methyltransferase"/>
    <property type="match status" value="1"/>
</dbReference>
<dbReference type="PANTHER" id="PTHR12977:SF4">
    <property type="entry name" value="HISTONE-LYSINE N-METHYLTRANSFERASE KMT5B"/>
    <property type="match status" value="1"/>
</dbReference>
<dbReference type="InterPro" id="IPR001214">
    <property type="entry name" value="SET_dom"/>
</dbReference>
<dbReference type="PANTHER" id="PTHR12977">
    <property type="entry name" value="SUPPRESSOR OF VARIEGATION 4-20-RELATED"/>
    <property type="match status" value="1"/>
</dbReference>
<keyword evidence="9" id="KW-0156">Chromatin regulator</keyword>
<evidence type="ECO:0000256" key="3">
    <source>
        <dbReference type="ARBA" id="ARBA00012188"/>
    </source>
</evidence>
<dbReference type="PROSITE" id="PS50280">
    <property type="entry name" value="SET"/>
    <property type="match status" value="1"/>
</dbReference>
<dbReference type="InterPro" id="IPR046341">
    <property type="entry name" value="SET_dom_sf"/>
</dbReference>
<dbReference type="SMART" id="SM00317">
    <property type="entry name" value="SET"/>
    <property type="match status" value="1"/>
</dbReference>
<keyword evidence="11" id="KW-0804">Transcription</keyword>
<dbReference type="WBParaSite" id="TREG1_60700.1">
    <property type="protein sequence ID" value="TREG1_60700.1"/>
    <property type="gene ID" value="TREG1_60700"/>
</dbReference>
<dbReference type="WBParaSite" id="TREG1_60690.1">
    <property type="protein sequence ID" value="TREG1_60690.1"/>
    <property type="gene ID" value="TREG1_60690"/>
</dbReference>
<keyword evidence="6" id="KW-0489">Methyltransferase</keyword>
<evidence type="ECO:0000259" key="14">
    <source>
        <dbReference type="PROSITE" id="PS50280"/>
    </source>
</evidence>
<dbReference type="WBParaSite" id="TREG1_60640.1">
    <property type="protein sequence ID" value="TREG1_60640.1"/>
    <property type="gene ID" value="TREG1_60640"/>
</dbReference>
<reference evidence="16 17" key="2">
    <citation type="submission" date="2023-11" db="UniProtKB">
        <authorList>
            <consortium name="WormBaseParasite"/>
        </authorList>
    </citation>
    <scope>IDENTIFICATION</scope>
</reference>
<evidence type="ECO:0000256" key="5">
    <source>
        <dbReference type="ARBA" id="ARBA00022491"/>
    </source>
</evidence>
<feature type="domain" description="SET" evidence="14">
    <location>
        <begin position="115"/>
        <end position="233"/>
    </location>
</feature>
<accession>A0AA85K1Z9</accession>
<dbReference type="GO" id="GO:0032259">
    <property type="term" value="P:methylation"/>
    <property type="evidence" value="ECO:0007669"/>
    <property type="project" value="UniProtKB-KW"/>
</dbReference>
<dbReference type="GO" id="GO:0005634">
    <property type="term" value="C:nucleus"/>
    <property type="evidence" value="ECO:0007669"/>
    <property type="project" value="UniProtKB-SubCell"/>
</dbReference>
<sequence>MSLAKRKNAIPNVTGNHQMRSWRELAEADDLASALTVDPYLGFTTHKMTDMRLKIPERIKRKFCDIISAFRKNKCYDTAFNQLTADPNIVKRSWSIDPRFKEHINRYLLLFDDRSGIEIRPCWRYASENHMGAAIYATKDWAKGSRISTLVGCIAKLKHHEEATFLKQHKNDFSVMYSSRKNCSQLWLGPAAYVNHDCRPNCEFTTNCDADARMSLKAITDIKSGDEIFIYYGTNFFDTNNAACECFTCELLGRGYFSKFNQSVDMTNPTNELSSPNTISDQRTHPKNIVPAFHNTLNISTDHNQILRDRINSVPNNSHFVKWVGSQVTKSLSLDFFLKKGSSTGLACKALPNAYSLRHTSYRLNRVKARLIAATIASVNKSPYSISHENRTPRIISPYKKCMLRKTIKKSVSSCLQNESNLHSCDSERRKLSNALSSVVKRRRQLLRNSHISEQRSFTPKSTVKVPVSNDTAVCDRIAWQESDGTSSGLGYSVHNDCSSASNSPLPPLLDRMPSTSPNNSFSDSTVTPALGSPYYCDSVTQMFSNDNDSNIGNDNSKKTVTSDHGSPGFTSPLTEMYSNNNSNNNVNEHNKKTVTPDLGSSDCIHLLTQMCSIDINDVNDANIDNNSNRNSHPNLTIRSTPNSFLLNQIALEVLSSR</sequence>
<evidence type="ECO:0000256" key="12">
    <source>
        <dbReference type="ARBA" id="ARBA00023242"/>
    </source>
</evidence>
<keyword evidence="4" id="KW-0158">Chromosome</keyword>
<dbReference type="GO" id="GO:0005694">
    <property type="term" value="C:chromosome"/>
    <property type="evidence" value="ECO:0007669"/>
    <property type="project" value="UniProtKB-SubCell"/>
</dbReference>
<protein>
    <recommendedName>
        <fullName evidence="3">[histone H4]-N-methyl-L-lysine(20) N-methyltransferase</fullName>
        <ecNumber evidence="3">2.1.1.362</ecNumber>
    </recommendedName>
</protein>
<dbReference type="Proteomes" id="UP000050795">
    <property type="component" value="Unassembled WGS sequence"/>
</dbReference>
<dbReference type="PROSITE" id="PS51570">
    <property type="entry name" value="SAM_MT43_SUVAR420_2"/>
    <property type="match status" value="1"/>
</dbReference>
<keyword evidence="7" id="KW-0808">Transferase</keyword>
<dbReference type="InterPro" id="IPR039977">
    <property type="entry name" value="Suv4-20/Set9"/>
</dbReference>
<dbReference type="InterPro" id="IPR025790">
    <property type="entry name" value="Suv4-20_animal"/>
</dbReference>
<evidence type="ECO:0000256" key="13">
    <source>
        <dbReference type="SAM" id="MobiDB-lite"/>
    </source>
</evidence>
<dbReference type="Gene3D" id="2.170.270.10">
    <property type="entry name" value="SET domain"/>
    <property type="match status" value="1"/>
</dbReference>
<evidence type="ECO:0000256" key="10">
    <source>
        <dbReference type="ARBA" id="ARBA00023015"/>
    </source>
</evidence>
<evidence type="ECO:0000256" key="6">
    <source>
        <dbReference type="ARBA" id="ARBA00022603"/>
    </source>
</evidence>
<dbReference type="SUPFAM" id="SSF82199">
    <property type="entry name" value="SET domain"/>
    <property type="match status" value="1"/>
</dbReference>
<evidence type="ECO:0000256" key="7">
    <source>
        <dbReference type="ARBA" id="ARBA00022679"/>
    </source>
</evidence>
<dbReference type="CDD" id="cd10524">
    <property type="entry name" value="SET_Suv4-20-like"/>
    <property type="match status" value="1"/>
</dbReference>
<dbReference type="EC" id="2.1.1.362" evidence="3"/>
<evidence type="ECO:0000313" key="15">
    <source>
        <dbReference type="Proteomes" id="UP000050795"/>
    </source>
</evidence>
<keyword evidence="15" id="KW-1185">Reference proteome</keyword>
<feature type="region of interest" description="Disordered" evidence="13">
    <location>
        <begin position="547"/>
        <end position="594"/>
    </location>
</feature>
<evidence type="ECO:0000256" key="9">
    <source>
        <dbReference type="ARBA" id="ARBA00022853"/>
    </source>
</evidence>
<keyword evidence="8" id="KW-0949">S-adenosyl-L-methionine</keyword>
<proteinExistence type="predicted"/>
<name>A0AA85K1Z9_TRIRE</name>
<evidence type="ECO:0000256" key="8">
    <source>
        <dbReference type="ARBA" id="ARBA00022691"/>
    </source>
</evidence>
<evidence type="ECO:0000256" key="11">
    <source>
        <dbReference type="ARBA" id="ARBA00023163"/>
    </source>
</evidence>